<dbReference type="EMBL" id="PDXD01000033">
    <property type="protein sequence ID" value="RYN71353.1"/>
    <property type="molecule type" value="Genomic_DNA"/>
</dbReference>
<evidence type="ECO:0000256" key="4">
    <source>
        <dbReference type="SAM" id="MobiDB-lite"/>
    </source>
</evidence>
<evidence type="ECO:0000313" key="6">
    <source>
        <dbReference type="EMBL" id="RYN71353.1"/>
    </source>
</evidence>
<dbReference type="GO" id="GO:1990904">
    <property type="term" value="C:ribonucleoprotein complex"/>
    <property type="evidence" value="ECO:0007669"/>
    <property type="project" value="UniProtKB-KW"/>
</dbReference>
<evidence type="ECO:0000256" key="3">
    <source>
        <dbReference type="ARBA" id="ARBA00023274"/>
    </source>
</evidence>
<evidence type="ECO:0000259" key="5">
    <source>
        <dbReference type="PROSITE" id="PS51186"/>
    </source>
</evidence>
<gene>
    <name evidence="6" type="ORF">AA0117_g9594</name>
</gene>
<dbReference type="InterPro" id="IPR000182">
    <property type="entry name" value="GNAT_dom"/>
</dbReference>
<dbReference type="InterPro" id="IPR009068">
    <property type="entry name" value="uS15_NS1_RNA-bd_sf"/>
</dbReference>
<dbReference type="GO" id="GO:0016747">
    <property type="term" value="F:acyltransferase activity, transferring groups other than amino-acyl groups"/>
    <property type="evidence" value="ECO:0007669"/>
    <property type="project" value="InterPro"/>
</dbReference>
<dbReference type="PANTHER" id="PTHR23321">
    <property type="entry name" value="RIBOSOMAL PROTEIN S15, BACTERIAL AND ORGANELLAR"/>
    <property type="match status" value="1"/>
</dbReference>
<feature type="region of interest" description="Disordered" evidence="4">
    <location>
        <begin position="220"/>
        <end position="239"/>
    </location>
</feature>
<dbReference type="PANTHER" id="PTHR23321:SF26">
    <property type="entry name" value="SMALL RIBOSOMAL SUBUNIT PROTEIN US15M"/>
    <property type="match status" value="1"/>
</dbReference>
<comment type="similarity">
    <text evidence="1">Belongs to the universal ribosomal protein uS15 family.</text>
</comment>
<dbReference type="CDD" id="cd00353">
    <property type="entry name" value="Ribosomal_S15p_S13e"/>
    <property type="match status" value="1"/>
</dbReference>
<dbReference type="InterPro" id="IPR000589">
    <property type="entry name" value="Ribosomal_uS15"/>
</dbReference>
<organism evidence="6 7">
    <name type="scientific">Alternaria alternata</name>
    <name type="common">Alternaria rot fungus</name>
    <name type="synonym">Torula alternata</name>
    <dbReference type="NCBI Taxonomy" id="5599"/>
    <lineage>
        <taxon>Eukaryota</taxon>
        <taxon>Fungi</taxon>
        <taxon>Dikarya</taxon>
        <taxon>Ascomycota</taxon>
        <taxon>Pezizomycotina</taxon>
        <taxon>Dothideomycetes</taxon>
        <taxon>Pleosporomycetidae</taxon>
        <taxon>Pleosporales</taxon>
        <taxon>Pleosporineae</taxon>
        <taxon>Pleosporaceae</taxon>
        <taxon>Alternaria</taxon>
        <taxon>Alternaria sect. Alternaria</taxon>
        <taxon>Alternaria alternata complex</taxon>
    </lineage>
</organism>
<dbReference type="GO" id="GO:0005840">
    <property type="term" value="C:ribosome"/>
    <property type="evidence" value="ECO:0007669"/>
    <property type="project" value="UniProtKB-KW"/>
</dbReference>
<dbReference type="VEuPathDB" id="FungiDB:CC77DRAFT_926056"/>
<reference evidence="7" key="1">
    <citation type="journal article" date="2019" name="bioRxiv">
        <title>Genomics, evolutionary history and diagnostics of the Alternaria alternata species group including apple and Asian pear pathotypes.</title>
        <authorList>
            <person name="Armitage A.D."/>
            <person name="Cockerton H.M."/>
            <person name="Sreenivasaprasad S."/>
            <person name="Woodhall J.W."/>
            <person name="Lane C.R."/>
            <person name="Harrison R.J."/>
            <person name="Clarkson J.P."/>
        </authorList>
    </citation>
    <scope>NUCLEOTIDE SEQUENCE [LARGE SCALE GENOMIC DNA]</scope>
    <source>
        <strain evidence="7">FERA 1177</strain>
    </source>
</reference>
<evidence type="ECO:0000256" key="1">
    <source>
        <dbReference type="ARBA" id="ARBA00008434"/>
    </source>
</evidence>
<dbReference type="CDD" id="cd04301">
    <property type="entry name" value="NAT_SF"/>
    <property type="match status" value="1"/>
</dbReference>
<dbReference type="GO" id="GO:0005737">
    <property type="term" value="C:cytoplasm"/>
    <property type="evidence" value="ECO:0007669"/>
    <property type="project" value="UniProtKB-ARBA"/>
</dbReference>
<dbReference type="Pfam" id="PF00583">
    <property type="entry name" value="Acetyltransf_1"/>
    <property type="match status" value="1"/>
</dbReference>
<accession>A0A4Q4N774</accession>
<evidence type="ECO:0000313" key="7">
    <source>
        <dbReference type="Proteomes" id="UP000291422"/>
    </source>
</evidence>
<dbReference type="SUPFAM" id="SSF47060">
    <property type="entry name" value="S15/NS1 RNA-binding domain"/>
    <property type="match status" value="1"/>
</dbReference>
<dbReference type="Proteomes" id="UP000291422">
    <property type="component" value="Unassembled WGS sequence"/>
</dbReference>
<dbReference type="Gene3D" id="3.40.630.30">
    <property type="match status" value="1"/>
</dbReference>
<keyword evidence="3" id="KW-0687">Ribonucleoprotein</keyword>
<dbReference type="GO" id="GO:0003735">
    <property type="term" value="F:structural constituent of ribosome"/>
    <property type="evidence" value="ECO:0007669"/>
    <property type="project" value="InterPro"/>
</dbReference>
<dbReference type="GO" id="GO:0006412">
    <property type="term" value="P:translation"/>
    <property type="evidence" value="ECO:0007669"/>
    <property type="project" value="InterPro"/>
</dbReference>
<proteinExistence type="inferred from homology"/>
<protein>
    <recommendedName>
        <fullName evidence="5">N-acetyltransferase domain-containing protein</fullName>
    </recommendedName>
</protein>
<dbReference type="SMART" id="SM01387">
    <property type="entry name" value="Ribosomal_S15"/>
    <property type="match status" value="1"/>
</dbReference>
<dbReference type="SUPFAM" id="SSF55729">
    <property type="entry name" value="Acyl-CoA N-acyltransferases (Nat)"/>
    <property type="match status" value="1"/>
</dbReference>
<dbReference type="Gene3D" id="1.10.287.10">
    <property type="entry name" value="S15/NS1, RNA-binding"/>
    <property type="match status" value="1"/>
</dbReference>
<name>A0A4Q4N774_ALTAL</name>
<dbReference type="PROSITE" id="PS51186">
    <property type="entry name" value="GNAT"/>
    <property type="match status" value="1"/>
</dbReference>
<sequence>MPPRIPALSCLRAPTSSSVSYQLTLPIRTFASTSRVHAESIERQKKRLANDPYIVAQRNRKKAANLTRRAELEQGRVASLGDPVRGVSTPFVQSFDTGKPIEHEQGKNVPKDQKHLNYAFDPETVYQQLQKSQELAVPLSDVEKHTTPASTQWSSDIYGGRITEIEKSAEEIGEQNKKDHARAAEAIARITALENGSSKDRMRVNISRCIETFGRHKTDKIFPPKAPSLSRSGADETRVVRPETNKAAAAKRVGPDTGSSEVQIAILTAKIKTLADFLQSRGKGDKHNKRNLRLLVHRRQKLLQYLRRKERGGPRWQHCIETLGLTEGTWRGEISFQRLHYRAIRPSDISVFHAISADHSGFANSNFNNIKLPSTSDSESFMKGLLDDCLLGAIIWLPHTTETTLMNDEDRSKDFAQRRKNGEVVDEQLGTAVGELHMHALPMHKQHHRNTEIGLDILPPYQGKGYGSEAINWALNYAFKRAGLHRVKVRAFTYNEGAVRLYEKLGFVLEGRERESVWYEGQWWDVVIFGMLEREWQRLSS</sequence>
<comment type="caution">
    <text evidence="6">The sequence shown here is derived from an EMBL/GenBank/DDBJ whole genome shotgun (WGS) entry which is preliminary data.</text>
</comment>
<keyword evidence="2" id="KW-0689">Ribosomal protein</keyword>
<dbReference type="InterPro" id="IPR005290">
    <property type="entry name" value="Ribosomal_uS15_bac-type"/>
</dbReference>
<feature type="domain" description="N-acetyltransferase" evidence="5">
    <location>
        <begin position="370"/>
        <end position="525"/>
    </location>
</feature>
<dbReference type="Pfam" id="PF00312">
    <property type="entry name" value="Ribosomal_S15"/>
    <property type="match status" value="1"/>
</dbReference>
<dbReference type="InterPro" id="IPR016181">
    <property type="entry name" value="Acyl_CoA_acyltransferase"/>
</dbReference>
<dbReference type="AlphaFoldDB" id="A0A4Q4N774"/>
<evidence type="ECO:0000256" key="2">
    <source>
        <dbReference type="ARBA" id="ARBA00022980"/>
    </source>
</evidence>